<proteinExistence type="predicted"/>
<sequence>MEQQCYVNLQEDVAAGSPCSIISQIDYKDDREKAEQVLVILTSILCVPHCTSILFLRKFELISGWNVLKTVLPGCWSSNVNELAFDVLLGRLLPNGERCAASEDYPVISGRTPSDATQQF</sequence>
<gene>
    <name evidence="2" type="ORF">BDP27DRAFT_1428288</name>
</gene>
<protein>
    <submittedName>
        <fullName evidence="2">Uncharacterized protein</fullName>
    </submittedName>
</protein>
<evidence type="ECO:0000256" key="1">
    <source>
        <dbReference type="SAM" id="Phobius"/>
    </source>
</evidence>
<keyword evidence="1" id="KW-0472">Membrane</keyword>
<reference evidence="2" key="1">
    <citation type="submission" date="2020-11" db="EMBL/GenBank/DDBJ databases">
        <authorList>
            <consortium name="DOE Joint Genome Institute"/>
            <person name="Ahrendt S."/>
            <person name="Riley R."/>
            <person name="Andreopoulos W."/>
            <person name="Labutti K."/>
            <person name="Pangilinan J."/>
            <person name="Ruiz-Duenas F.J."/>
            <person name="Barrasa J.M."/>
            <person name="Sanchez-Garcia M."/>
            <person name="Camarero S."/>
            <person name="Miyauchi S."/>
            <person name="Serrano A."/>
            <person name="Linde D."/>
            <person name="Babiker R."/>
            <person name="Drula E."/>
            <person name="Ayuso-Fernandez I."/>
            <person name="Pacheco R."/>
            <person name="Padilla G."/>
            <person name="Ferreira P."/>
            <person name="Barriuso J."/>
            <person name="Kellner H."/>
            <person name="Castanera R."/>
            <person name="Alfaro M."/>
            <person name="Ramirez L."/>
            <person name="Pisabarro A.G."/>
            <person name="Kuo A."/>
            <person name="Tritt A."/>
            <person name="Lipzen A."/>
            <person name="He G."/>
            <person name="Yan M."/>
            <person name="Ng V."/>
            <person name="Cullen D."/>
            <person name="Martin F."/>
            <person name="Rosso M.-N."/>
            <person name="Henrissat B."/>
            <person name="Hibbett D."/>
            <person name="Martinez A.T."/>
            <person name="Grigoriev I.V."/>
        </authorList>
    </citation>
    <scope>NUCLEOTIDE SEQUENCE</scope>
    <source>
        <strain evidence="2">AH 40177</strain>
    </source>
</reference>
<dbReference type="OrthoDB" id="26681at2759"/>
<evidence type="ECO:0000313" key="2">
    <source>
        <dbReference type="EMBL" id="KAF9062084.1"/>
    </source>
</evidence>
<dbReference type="AlphaFoldDB" id="A0A9P5PAQ5"/>
<dbReference type="Proteomes" id="UP000772434">
    <property type="component" value="Unassembled WGS sequence"/>
</dbReference>
<feature type="transmembrane region" description="Helical" evidence="1">
    <location>
        <begin position="37"/>
        <end position="56"/>
    </location>
</feature>
<accession>A0A9P5PAQ5</accession>
<name>A0A9P5PAQ5_9AGAR</name>
<comment type="caution">
    <text evidence="2">The sequence shown here is derived from an EMBL/GenBank/DDBJ whole genome shotgun (WGS) entry which is preliminary data.</text>
</comment>
<dbReference type="EMBL" id="JADNRY010000182">
    <property type="protein sequence ID" value="KAF9062084.1"/>
    <property type="molecule type" value="Genomic_DNA"/>
</dbReference>
<organism evidence="2 3">
    <name type="scientific">Rhodocollybia butyracea</name>
    <dbReference type="NCBI Taxonomy" id="206335"/>
    <lineage>
        <taxon>Eukaryota</taxon>
        <taxon>Fungi</taxon>
        <taxon>Dikarya</taxon>
        <taxon>Basidiomycota</taxon>
        <taxon>Agaricomycotina</taxon>
        <taxon>Agaricomycetes</taxon>
        <taxon>Agaricomycetidae</taxon>
        <taxon>Agaricales</taxon>
        <taxon>Marasmiineae</taxon>
        <taxon>Omphalotaceae</taxon>
        <taxon>Rhodocollybia</taxon>
    </lineage>
</organism>
<evidence type="ECO:0000313" key="3">
    <source>
        <dbReference type="Proteomes" id="UP000772434"/>
    </source>
</evidence>
<keyword evidence="1" id="KW-0812">Transmembrane</keyword>
<keyword evidence="1" id="KW-1133">Transmembrane helix</keyword>
<keyword evidence="3" id="KW-1185">Reference proteome</keyword>